<evidence type="ECO:0000313" key="5">
    <source>
        <dbReference type="EMBL" id="MBC5647865.1"/>
    </source>
</evidence>
<keyword evidence="2" id="KW-0408">Iron</keyword>
<evidence type="ECO:0000256" key="1">
    <source>
        <dbReference type="ARBA" id="ARBA00022723"/>
    </source>
</evidence>
<protein>
    <submittedName>
        <fullName evidence="5">Coenzyme F420 hydrogenase/dehydrogenase, beta subunit C-terminal domain</fullName>
    </submittedName>
</protein>
<proteinExistence type="predicted"/>
<dbReference type="PROSITE" id="PS00198">
    <property type="entry name" value="4FE4S_FER_1"/>
    <property type="match status" value="1"/>
</dbReference>
<dbReference type="InterPro" id="IPR052977">
    <property type="entry name" value="Polyferredoxin-like_ET"/>
</dbReference>
<dbReference type="EMBL" id="JACOON010000002">
    <property type="protein sequence ID" value="MBC5647865.1"/>
    <property type="molecule type" value="Genomic_DNA"/>
</dbReference>
<dbReference type="Pfam" id="PF04432">
    <property type="entry name" value="FrhB_FdhB_C"/>
    <property type="match status" value="1"/>
</dbReference>
<feature type="domain" description="4Fe-4S ferredoxin-type" evidence="4">
    <location>
        <begin position="35"/>
        <end position="64"/>
    </location>
</feature>
<dbReference type="PANTHER" id="PTHR43193">
    <property type="match status" value="1"/>
</dbReference>
<gene>
    <name evidence="5" type="ORF">H8S18_05915</name>
</gene>
<dbReference type="Pfam" id="PF12838">
    <property type="entry name" value="Fer4_7"/>
    <property type="match status" value="1"/>
</dbReference>
<dbReference type="Proteomes" id="UP000606889">
    <property type="component" value="Unassembled WGS sequence"/>
</dbReference>
<keyword evidence="1" id="KW-0479">Metal-binding</keyword>
<reference evidence="5 6" key="1">
    <citation type="submission" date="2020-08" db="EMBL/GenBank/DDBJ databases">
        <title>Genome public.</title>
        <authorList>
            <person name="Liu C."/>
            <person name="Sun Q."/>
        </authorList>
    </citation>
    <scope>NUCLEOTIDE SEQUENCE [LARGE SCALE GENOMIC DNA]</scope>
    <source>
        <strain evidence="5 6">NSJ-35</strain>
    </source>
</reference>
<dbReference type="Pfam" id="PF04422">
    <property type="entry name" value="FrhB_FdhB_N"/>
    <property type="match status" value="1"/>
</dbReference>
<feature type="domain" description="4Fe-4S ferredoxin-type" evidence="4">
    <location>
        <begin position="1"/>
        <end position="30"/>
    </location>
</feature>
<dbReference type="InterPro" id="IPR007516">
    <property type="entry name" value="Co_F420_Hydgase/DH_bsu_N"/>
</dbReference>
<dbReference type="PROSITE" id="PS51379">
    <property type="entry name" value="4FE4S_FER_2"/>
    <property type="match status" value="2"/>
</dbReference>
<keyword evidence="6" id="KW-1185">Reference proteome</keyword>
<organism evidence="5 6">
    <name type="scientific">Christensenella tenuis</name>
    <dbReference type="NCBI Taxonomy" id="2763033"/>
    <lineage>
        <taxon>Bacteria</taxon>
        <taxon>Bacillati</taxon>
        <taxon>Bacillota</taxon>
        <taxon>Clostridia</taxon>
        <taxon>Christensenellales</taxon>
        <taxon>Christensenellaceae</taxon>
        <taxon>Christensenella</taxon>
    </lineage>
</organism>
<evidence type="ECO:0000256" key="2">
    <source>
        <dbReference type="ARBA" id="ARBA00023004"/>
    </source>
</evidence>
<name>A0ABR7EDJ8_9FIRM</name>
<dbReference type="SUPFAM" id="SSF54862">
    <property type="entry name" value="4Fe-4S ferredoxins"/>
    <property type="match status" value="1"/>
</dbReference>
<keyword evidence="3" id="KW-0411">Iron-sulfur</keyword>
<comment type="caution">
    <text evidence="5">The sequence shown here is derived from an EMBL/GenBank/DDBJ whole genome shotgun (WGS) entry which is preliminary data.</text>
</comment>
<dbReference type="InterPro" id="IPR017896">
    <property type="entry name" value="4Fe4S_Fe-S-bd"/>
</dbReference>
<dbReference type="RefSeq" id="WP_186857374.1">
    <property type="nucleotide sequence ID" value="NZ_JACOON010000002.1"/>
</dbReference>
<dbReference type="PANTHER" id="PTHR43193:SF2">
    <property type="entry name" value="POLYFERREDOXIN PROTEIN FWDF"/>
    <property type="match status" value="1"/>
</dbReference>
<evidence type="ECO:0000256" key="3">
    <source>
        <dbReference type="ARBA" id="ARBA00023014"/>
    </source>
</evidence>
<sequence length="419" mass="47789">MVQLPEWNLCTGCGACSCVCPKNCIEMKQDKEGFLRPFVDKELCVSCGRCEQICHVLVKQKEKKEKPIAYAIRHNNDEILKKSSSGGAFSVFADKIFEKNGVVYGAVYGSDWTVRLTRAKNSEELEAMRGSKYVQSMAGEAYLKAAQDLEDGLSVLFTGLPCQIAGLYAFLGKDYSNLFTVDIVCHGAGSPGLFQSYIEDIEDKERKKVIRINHRDKKDGWSELIPIKMMRETEDGKKEYIPAFEDPYLYAFVQSMIVMPSCYHCQYACVPRIGDITMGDYGGLGVIEPTNIYCNKGISQILVNTKKGKVFFEQCDMVCEERPLRECMMFNLNLWKPAKKHAQRDQLFQDYTELPFRELAKKYMRMSTKMKIMRKIKQGAEKIEGAHAVSKRMLDFNIKNGALENLDDIIKRIEKLQQL</sequence>
<dbReference type="InterPro" id="IPR017900">
    <property type="entry name" value="4Fe4S_Fe_S_CS"/>
</dbReference>
<dbReference type="Gene3D" id="3.30.70.20">
    <property type="match status" value="1"/>
</dbReference>
<evidence type="ECO:0000313" key="6">
    <source>
        <dbReference type="Proteomes" id="UP000606889"/>
    </source>
</evidence>
<evidence type="ECO:0000259" key="4">
    <source>
        <dbReference type="PROSITE" id="PS51379"/>
    </source>
</evidence>
<dbReference type="InterPro" id="IPR007525">
    <property type="entry name" value="FrhB_FdhB_C"/>
</dbReference>
<accession>A0ABR7EDJ8</accession>